<gene>
    <name evidence="1" type="ORF">SAMN04488239_12032</name>
</gene>
<proteinExistence type="predicted"/>
<dbReference type="STRING" id="639004.SAMN04488239_12032"/>
<reference evidence="2" key="1">
    <citation type="submission" date="2016-10" db="EMBL/GenBank/DDBJ databases">
        <authorList>
            <person name="Varghese N."/>
            <person name="Submissions S."/>
        </authorList>
    </citation>
    <scope>NUCLEOTIDE SEQUENCE [LARGE SCALE GENOMIC DNA]</scope>
    <source>
        <strain evidence="2">CGMCC 1.9108</strain>
    </source>
</reference>
<sequence>MGGESISMSGRKGRLVLAGLICAVVVTTGCSGQKRENRMLFNGYYFPVKAKAIDKKVSLADFTVTVDKASQSPDDAREAGRHGGTVYCISNYGTSEIEWSLGPDSDPAQLRIVDDKFTFSGTCQRP</sequence>
<dbReference type="RefSeq" id="WP_093036748.1">
    <property type="nucleotide sequence ID" value="NZ_FMZV01000020.1"/>
</dbReference>
<keyword evidence="2" id="KW-1185">Reference proteome</keyword>
<evidence type="ECO:0000313" key="1">
    <source>
        <dbReference type="EMBL" id="SDE46929.1"/>
    </source>
</evidence>
<dbReference type="AlphaFoldDB" id="A0A1G7D5Y9"/>
<name>A0A1G7D5Y9_9RHOB</name>
<organism evidence="1 2">
    <name type="scientific">Ruegeria marina</name>
    <dbReference type="NCBI Taxonomy" id="639004"/>
    <lineage>
        <taxon>Bacteria</taxon>
        <taxon>Pseudomonadati</taxon>
        <taxon>Pseudomonadota</taxon>
        <taxon>Alphaproteobacteria</taxon>
        <taxon>Rhodobacterales</taxon>
        <taxon>Roseobacteraceae</taxon>
        <taxon>Ruegeria</taxon>
    </lineage>
</organism>
<protein>
    <submittedName>
        <fullName evidence="1">Uncharacterized protein</fullName>
    </submittedName>
</protein>
<accession>A0A1G7D5Y9</accession>
<dbReference type="EMBL" id="FMZV01000020">
    <property type="protein sequence ID" value="SDE46929.1"/>
    <property type="molecule type" value="Genomic_DNA"/>
</dbReference>
<dbReference type="Proteomes" id="UP000199628">
    <property type="component" value="Unassembled WGS sequence"/>
</dbReference>
<evidence type="ECO:0000313" key="2">
    <source>
        <dbReference type="Proteomes" id="UP000199628"/>
    </source>
</evidence>
<dbReference type="OrthoDB" id="7659281at2"/>